<evidence type="ECO:0000256" key="1">
    <source>
        <dbReference type="SAM" id="Coils"/>
    </source>
</evidence>
<sequence>MSPDVGSSADPASFSTWHSIRPWNPPLSLTVREITSVSATFILSSAVSNAPSEFDNSLASLGLEDEADNAHFEEGTSNGDSGSRKSSIISDALAKGLSVNVNGSPWQRVFIRIDDKVDEAVIIIYGLMPGRHYDITLALVQAGQTSTLQRQVTTEDDADTSSIPTEPDSPAFDQGPSDDHAQSTLSTSPSHTIASTPPNAPQQPTFTLEDRLAQLKHTLHIINTERESLVISLKSSRRESQKADAALRSEIDILKRASEKHIAGEHRSKQKILALQEAVKQAQNATRETEERAKEVEELLPSLAEEREQVEAEWRRMKAEADRSRGEKDQEEERCKKRMEGMKSELVGLSQRLDRLNGRRDKLEGSIVPELEEKLKEVEREVERAERATSRRGSGGGGNGGVFDMDEVVMDADHPLSPNFLPMQRRQQSFGSGPGLIGRPVPIQRPYEGYGPSPAAQWNAIPRQAQVHNHNHNPRASSLHQQTPTVLANPQRRGSLKSSPSITNSNSSNSNLPSTPNKNASTPTHTSDSSPTHTAHSSASGSPTAPHAPPPPITSTLSSRAPSFEPGRGIGSGKGKKGSHTNGNGNAPVPTMIMQRPPGGPRSLSGKQGVTGPNDVRWAGIHEPSYDSGRR</sequence>
<feature type="compositionally biased region" description="Polar residues" evidence="2">
    <location>
        <begin position="182"/>
        <end position="204"/>
    </location>
</feature>
<feature type="region of interest" description="Disordered" evidence="2">
    <location>
        <begin position="468"/>
        <end position="631"/>
    </location>
</feature>
<dbReference type="STRING" id="68775.A0A5C3MA33"/>
<feature type="region of interest" description="Disordered" evidence="2">
    <location>
        <begin position="147"/>
        <end position="204"/>
    </location>
</feature>
<evidence type="ECO:0000313" key="3">
    <source>
        <dbReference type="EMBL" id="TFK41525.1"/>
    </source>
</evidence>
<evidence type="ECO:0000256" key="2">
    <source>
        <dbReference type="SAM" id="MobiDB-lite"/>
    </source>
</evidence>
<protein>
    <submittedName>
        <fullName evidence="3">Uncharacterized protein</fullName>
    </submittedName>
</protein>
<dbReference type="Proteomes" id="UP000308652">
    <property type="component" value="Unassembled WGS sequence"/>
</dbReference>
<feature type="coiled-coil region" evidence="1">
    <location>
        <begin position="339"/>
        <end position="391"/>
    </location>
</feature>
<dbReference type="AlphaFoldDB" id="A0A5C3MA33"/>
<organism evidence="3 4">
    <name type="scientific">Crucibulum laeve</name>
    <dbReference type="NCBI Taxonomy" id="68775"/>
    <lineage>
        <taxon>Eukaryota</taxon>
        <taxon>Fungi</taxon>
        <taxon>Dikarya</taxon>
        <taxon>Basidiomycota</taxon>
        <taxon>Agaricomycotina</taxon>
        <taxon>Agaricomycetes</taxon>
        <taxon>Agaricomycetidae</taxon>
        <taxon>Agaricales</taxon>
        <taxon>Agaricineae</taxon>
        <taxon>Nidulariaceae</taxon>
        <taxon>Crucibulum</taxon>
    </lineage>
</organism>
<keyword evidence="4" id="KW-1185">Reference proteome</keyword>
<name>A0A5C3MA33_9AGAR</name>
<dbReference type="EMBL" id="ML213594">
    <property type="protein sequence ID" value="TFK41525.1"/>
    <property type="molecule type" value="Genomic_DNA"/>
</dbReference>
<feature type="region of interest" description="Disordered" evidence="2">
    <location>
        <begin position="425"/>
        <end position="456"/>
    </location>
</feature>
<keyword evidence="1" id="KW-0175">Coiled coil</keyword>
<feature type="coiled-coil region" evidence="1">
    <location>
        <begin position="272"/>
        <end position="313"/>
    </location>
</feature>
<evidence type="ECO:0000313" key="4">
    <source>
        <dbReference type="Proteomes" id="UP000308652"/>
    </source>
</evidence>
<feature type="compositionally biased region" description="Polar residues" evidence="2">
    <location>
        <begin position="474"/>
        <end position="488"/>
    </location>
</feature>
<proteinExistence type="predicted"/>
<accession>A0A5C3MA33</accession>
<feature type="compositionally biased region" description="Low complexity" evidence="2">
    <location>
        <begin position="496"/>
        <end position="545"/>
    </location>
</feature>
<gene>
    <name evidence="3" type="ORF">BDQ12DRAFT_733049</name>
</gene>
<dbReference type="OrthoDB" id="2596255at2759"/>
<reference evidence="3 4" key="1">
    <citation type="journal article" date="2019" name="Nat. Ecol. Evol.">
        <title>Megaphylogeny resolves global patterns of mushroom evolution.</title>
        <authorList>
            <person name="Varga T."/>
            <person name="Krizsan K."/>
            <person name="Foldi C."/>
            <person name="Dima B."/>
            <person name="Sanchez-Garcia M."/>
            <person name="Sanchez-Ramirez S."/>
            <person name="Szollosi G.J."/>
            <person name="Szarkandi J.G."/>
            <person name="Papp V."/>
            <person name="Albert L."/>
            <person name="Andreopoulos W."/>
            <person name="Angelini C."/>
            <person name="Antonin V."/>
            <person name="Barry K.W."/>
            <person name="Bougher N.L."/>
            <person name="Buchanan P."/>
            <person name="Buyck B."/>
            <person name="Bense V."/>
            <person name="Catcheside P."/>
            <person name="Chovatia M."/>
            <person name="Cooper J."/>
            <person name="Damon W."/>
            <person name="Desjardin D."/>
            <person name="Finy P."/>
            <person name="Geml J."/>
            <person name="Haridas S."/>
            <person name="Hughes K."/>
            <person name="Justo A."/>
            <person name="Karasinski D."/>
            <person name="Kautmanova I."/>
            <person name="Kiss B."/>
            <person name="Kocsube S."/>
            <person name="Kotiranta H."/>
            <person name="LaButti K.M."/>
            <person name="Lechner B.E."/>
            <person name="Liimatainen K."/>
            <person name="Lipzen A."/>
            <person name="Lukacs Z."/>
            <person name="Mihaltcheva S."/>
            <person name="Morgado L.N."/>
            <person name="Niskanen T."/>
            <person name="Noordeloos M.E."/>
            <person name="Ohm R.A."/>
            <person name="Ortiz-Santana B."/>
            <person name="Ovrebo C."/>
            <person name="Racz N."/>
            <person name="Riley R."/>
            <person name="Savchenko A."/>
            <person name="Shiryaev A."/>
            <person name="Soop K."/>
            <person name="Spirin V."/>
            <person name="Szebenyi C."/>
            <person name="Tomsovsky M."/>
            <person name="Tulloss R.E."/>
            <person name="Uehling J."/>
            <person name="Grigoriev I.V."/>
            <person name="Vagvolgyi C."/>
            <person name="Papp T."/>
            <person name="Martin F.M."/>
            <person name="Miettinen O."/>
            <person name="Hibbett D.S."/>
            <person name="Nagy L.G."/>
        </authorList>
    </citation>
    <scope>NUCLEOTIDE SEQUENCE [LARGE SCALE GENOMIC DNA]</scope>
    <source>
        <strain evidence="3 4">CBS 166.37</strain>
    </source>
</reference>